<feature type="region of interest" description="Disordered" evidence="1">
    <location>
        <begin position="134"/>
        <end position="230"/>
    </location>
</feature>
<dbReference type="Proteomes" id="UP001274830">
    <property type="component" value="Unassembled WGS sequence"/>
</dbReference>
<evidence type="ECO:0000313" key="2">
    <source>
        <dbReference type="EMBL" id="KAK3675046.1"/>
    </source>
</evidence>
<accession>A0AAE1C1Z2</accession>
<name>A0AAE1C1Z2_9PEZI</name>
<protein>
    <submittedName>
        <fullName evidence="2">Uncharacterized protein</fullName>
    </submittedName>
</protein>
<dbReference type="AlphaFoldDB" id="A0AAE1C1Z2"/>
<gene>
    <name evidence="2" type="ORF">LTR78_004980</name>
</gene>
<keyword evidence="3" id="KW-1185">Reference proteome</keyword>
<organism evidence="2 3">
    <name type="scientific">Recurvomyces mirabilis</name>
    <dbReference type="NCBI Taxonomy" id="574656"/>
    <lineage>
        <taxon>Eukaryota</taxon>
        <taxon>Fungi</taxon>
        <taxon>Dikarya</taxon>
        <taxon>Ascomycota</taxon>
        <taxon>Pezizomycotina</taxon>
        <taxon>Dothideomycetes</taxon>
        <taxon>Dothideomycetidae</taxon>
        <taxon>Mycosphaerellales</taxon>
        <taxon>Teratosphaeriaceae</taxon>
        <taxon>Recurvomyces</taxon>
    </lineage>
</organism>
<reference evidence="2" key="1">
    <citation type="submission" date="2023-07" db="EMBL/GenBank/DDBJ databases">
        <title>Black Yeasts Isolated from many extreme environments.</title>
        <authorList>
            <person name="Coleine C."/>
            <person name="Stajich J.E."/>
            <person name="Selbmann L."/>
        </authorList>
    </citation>
    <scope>NUCLEOTIDE SEQUENCE</scope>
    <source>
        <strain evidence="2">CCFEE 5485</strain>
    </source>
</reference>
<evidence type="ECO:0000313" key="3">
    <source>
        <dbReference type="Proteomes" id="UP001274830"/>
    </source>
</evidence>
<evidence type="ECO:0000256" key="1">
    <source>
        <dbReference type="SAM" id="MobiDB-lite"/>
    </source>
</evidence>
<sequence>MAASCMVWTAAILKIHEIALPVDKEANTLHAVMQHAIHVRGLPPRPHALAVKNLHGIVVSPPNVSMLDMNHIPEDIDSLKEGFIAVTTNWRYKEVLASNLRRLLASLTTVDHYLRQADHGLFVQRVSAAGNDQLLGNIHPSSTRHLPGNGLPQNSGIAQSDGANDQALGDGHSLDNGQNVGSSQALSNGHVHINGQAYDSGHTVGVGHTASSSQALSSAHAQSNGNGNGP</sequence>
<feature type="compositionally biased region" description="Low complexity" evidence="1">
    <location>
        <begin position="210"/>
        <end position="223"/>
    </location>
</feature>
<dbReference type="EMBL" id="JAUTXT010000016">
    <property type="protein sequence ID" value="KAK3675046.1"/>
    <property type="molecule type" value="Genomic_DNA"/>
</dbReference>
<feature type="compositionally biased region" description="Polar residues" evidence="1">
    <location>
        <begin position="175"/>
        <end position="187"/>
    </location>
</feature>
<comment type="caution">
    <text evidence="2">The sequence shown here is derived from an EMBL/GenBank/DDBJ whole genome shotgun (WGS) entry which is preliminary data.</text>
</comment>
<proteinExistence type="predicted"/>
<feature type="compositionally biased region" description="Polar residues" evidence="1">
    <location>
        <begin position="151"/>
        <end position="163"/>
    </location>
</feature>